<evidence type="ECO:0000313" key="9">
    <source>
        <dbReference type="Proteomes" id="UP001314263"/>
    </source>
</evidence>
<proteinExistence type="predicted"/>
<dbReference type="InterPro" id="IPR009057">
    <property type="entry name" value="Homeodomain-like_sf"/>
</dbReference>
<feature type="region of interest" description="Disordered" evidence="6">
    <location>
        <begin position="191"/>
        <end position="218"/>
    </location>
</feature>
<dbReference type="EMBL" id="CAUYUE010000003">
    <property type="protein sequence ID" value="CAK0751069.1"/>
    <property type="molecule type" value="Genomic_DNA"/>
</dbReference>
<dbReference type="InterPro" id="IPR017884">
    <property type="entry name" value="SANT_dom"/>
</dbReference>
<evidence type="ECO:0000256" key="5">
    <source>
        <dbReference type="ARBA" id="ARBA00023242"/>
    </source>
</evidence>
<reference evidence="8 9" key="1">
    <citation type="submission" date="2023-10" db="EMBL/GenBank/DDBJ databases">
        <authorList>
            <person name="Maclean D."/>
            <person name="Macfadyen A."/>
        </authorList>
    </citation>
    <scope>NUCLEOTIDE SEQUENCE [LARGE SCALE GENOMIC DNA]</scope>
</reference>
<keyword evidence="3" id="KW-0862">Zinc</keyword>
<keyword evidence="4" id="KW-0238">DNA-binding</keyword>
<dbReference type="GO" id="GO:0003677">
    <property type="term" value="F:DNA binding"/>
    <property type="evidence" value="ECO:0007669"/>
    <property type="project" value="UniProtKB-KW"/>
</dbReference>
<keyword evidence="9" id="KW-1185">Reference proteome</keyword>
<evidence type="ECO:0000256" key="2">
    <source>
        <dbReference type="ARBA" id="ARBA00022771"/>
    </source>
</evidence>
<feature type="compositionally biased region" description="Polar residues" evidence="6">
    <location>
        <begin position="106"/>
        <end position="121"/>
    </location>
</feature>
<evidence type="ECO:0000256" key="4">
    <source>
        <dbReference type="ARBA" id="ARBA00023125"/>
    </source>
</evidence>
<name>A0AAV1HVB2_9CHLO</name>
<keyword evidence="5" id="KW-0539">Nucleus</keyword>
<feature type="region of interest" description="Disordered" evidence="6">
    <location>
        <begin position="232"/>
        <end position="300"/>
    </location>
</feature>
<sequence>MEVHKQAEGLTNVRSDLTSLADPNWRAHAQGDSSIAAEADRPPRKRQAVSQSLDRASHASVPFWTSGPFQAHGAEACGAAVPQCCAQPAAMHRQPQQPAHEHHSSLLRTSTGETCSPSSSRLQHRSMAAPAHCAPVPADGRQAPPAEQQRHQPLAGGGLETSRGCEKHLLVMEDDGGFVVPVVLTDRDIQMPGASRARRGAPAPAPAAGRPRRSRAAALACQATIAEMVRDEEEDAMRSAAVPSKGAPGADPPHVSFTSEDDEDAPSRAKGRRRRREEPGRQRAGAPGRHSRPGSTTASPIKVQIPELWSPGAEVDTPGMSVVGPLHGPKNRLTPSAAPCPSAAWALQGYSGPSQEVGLDQLAGWMRETARSGGMASAPFCHGLQDAAAKDWQSAAIEKRYRACFARMREVTHESLPDFLDDTGQSRRSTRVRSQPEAYLSLHGEDETAPSPPPKPLTAEDTDMLLGEDYQADLPQQRPRPSQPTPAEQQWLQHKALGFGELGSGTLVPEKTTTAPGYAQWRFGSQVLSSQKAAQLGLPSGRCEWQDADINCFASCLSQYGKDFGYIAEQLQPPKSRGEVVTFYYDMWKTRRLPRARQWYNSMKDVTDEAPPDKAALDAASRHRASVVKAEQRRQIKNALTWLRESVRQPLDLNVNRVKVLERLHRLRQVLLAMM</sequence>
<evidence type="ECO:0000259" key="7">
    <source>
        <dbReference type="PROSITE" id="PS51293"/>
    </source>
</evidence>
<dbReference type="SUPFAM" id="SSF46689">
    <property type="entry name" value="Homeodomain-like"/>
    <property type="match status" value="1"/>
</dbReference>
<comment type="caution">
    <text evidence="8">The sequence shown here is derived from an EMBL/GenBank/DDBJ whole genome shotgun (WGS) entry which is preliminary data.</text>
</comment>
<feature type="region of interest" description="Disordered" evidence="6">
    <location>
        <begin position="92"/>
        <end position="161"/>
    </location>
</feature>
<evidence type="ECO:0000256" key="3">
    <source>
        <dbReference type="ARBA" id="ARBA00022833"/>
    </source>
</evidence>
<dbReference type="AlphaFoldDB" id="A0AAV1HVB2"/>
<protein>
    <recommendedName>
        <fullName evidence="7">SANT domain-containing protein</fullName>
    </recommendedName>
</protein>
<evidence type="ECO:0000256" key="6">
    <source>
        <dbReference type="SAM" id="MobiDB-lite"/>
    </source>
</evidence>
<evidence type="ECO:0000313" key="8">
    <source>
        <dbReference type="EMBL" id="CAK0751069.1"/>
    </source>
</evidence>
<dbReference type="GO" id="GO:0005634">
    <property type="term" value="C:nucleus"/>
    <property type="evidence" value="ECO:0007669"/>
    <property type="project" value="UniProtKB-ARBA"/>
</dbReference>
<dbReference type="GO" id="GO:0008270">
    <property type="term" value="F:zinc ion binding"/>
    <property type="evidence" value="ECO:0007669"/>
    <property type="project" value="UniProtKB-KW"/>
</dbReference>
<organism evidence="8 9">
    <name type="scientific">Coccomyxa viridis</name>
    <dbReference type="NCBI Taxonomy" id="1274662"/>
    <lineage>
        <taxon>Eukaryota</taxon>
        <taxon>Viridiplantae</taxon>
        <taxon>Chlorophyta</taxon>
        <taxon>core chlorophytes</taxon>
        <taxon>Trebouxiophyceae</taxon>
        <taxon>Trebouxiophyceae incertae sedis</taxon>
        <taxon>Coccomyxaceae</taxon>
        <taxon>Coccomyxa</taxon>
    </lineage>
</organism>
<dbReference type="Proteomes" id="UP001314263">
    <property type="component" value="Unassembled WGS sequence"/>
</dbReference>
<dbReference type="FunFam" id="1.10.10.60:FF:000012">
    <property type="entry name" value="Metastasis-associated 1 family, member 3"/>
    <property type="match status" value="1"/>
</dbReference>
<feature type="compositionally biased region" description="Low complexity" evidence="6">
    <location>
        <begin position="192"/>
        <end position="209"/>
    </location>
</feature>
<feature type="region of interest" description="Disordered" evidence="6">
    <location>
        <begin position="21"/>
        <end position="54"/>
    </location>
</feature>
<keyword evidence="2" id="KW-0863">Zinc-finger</keyword>
<dbReference type="PROSITE" id="PS51293">
    <property type="entry name" value="SANT"/>
    <property type="match status" value="1"/>
</dbReference>
<accession>A0AAV1HVB2</accession>
<dbReference type="Gene3D" id="1.10.10.60">
    <property type="entry name" value="Homeodomain-like"/>
    <property type="match status" value="1"/>
</dbReference>
<evidence type="ECO:0000256" key="1">
    <source>
        <dbReference type="ARBA" id="ARBA00022723"/>
    </source>
</evidence>
<feature type="domain" description="SANT" evidence="7">
    <location>
        <begin position="540"/>
        <end position="592"/>
    </location>
</feature>
<gene>
    <name evidence="8" type="ORF">CVIRNUC_002039</name>
</gene>
<feature type="region of interest" description="Disordered" evidence="6">
    <location>
        <begin position="417"/>
        <end position="461"/>
    </location>
</feature>
<keyword evidence="1" id="KW-0479">Metal-binding</keyword>